<name>A0A2J6R761_HYAVF</name>
<dbReference type="AlphaFoldDB" id="A0A2J6R761"/>
<feature type="compositionally biased region" description="Basic residues" evidence="1">
    <location>
        <begin position="974"/>
        <end position="995"/>
    </location>
</feature>
<dbReference type="PANTHER" id="PTHR31131:SF6">
    <property type="entry name" value="CASTOR ACT DOMAIN-CONTAINING PROTEIN"/>
    <property type="match status" value="1"/>
</dbReference>
<dbReference type="InterPro" id="IPR051719">
    <property type="entry name" value="CASTOR_mTORC1"/>
</dbReference>
<dbReference type="SUPFAM" id="SSF55021">
    <property type="entry name" value="ACT-like"/>
    <property type="match status" value="1"/>
</dbReference>
<accession>A0A2J6R761</accession>
<reference evidence="3 4" key="1">
    <citation type="submission" date="2016-04" db="EMBL/GenBank/DDBJ databases">
        <title>A degradative enzymes factory behind the ericoid mycorrhizal symbiosis.</title>
        <authorList>
            <consortium name="DOE Joint Genome Institute"/>
            <person name="Martino E."/>
            <person name="Morin E."/>
            <person name="Grelet G."/>
            <person name="Kuo A."/>
            <person name="Kohler A."/>
            <person name="Daghino S."/>
            <person name="Barry K."/>
            <person name="Choi C."/>
            <person name="Cichocki N."/>
            <person name="Clum A."/>
            <person name="Copeland A."/>
            <person name="Hainaut M."/>
            <person name="Haridas S."/>
            <person name="Labutti K."/>
            <person name="Lindquist E."/>
            <person name="Lipzen A."/>
            <person name="Khouja H.-R."/>
            <person name="Murat C."/>
            <person name="Ohm R."/>
            <person name="Olson A."/>
            <person name="Spatafora J."/>
            <person name="Veneault-Fourrey C."/>
            <person name="Henrissat B."/>
            <person name="Grigoriev I."/>
            <person name="Martin F."/>
            <person name="Perotto S."/>
        </authorList>
    </citation>
    <scope>NUCLEOTIDE SEQUENCE [LARGE SCALE GENOMIC DNA]</scope>
    <source>
        <strain evidence="3 4">F</strain>
    </source>
</reference>
<evidence type="ECO:0000259" key="2">
    <source>
        <dbReference type="Pfam" id="PF13840"/>
    </source>
</evidence>
<evidence type="ECO:0000313" key="4">
    <source>
        <dbReference type="Proteomes" id="UP000235786"/>
    </source>
</evidence>
<gene>
    <name evidence="3" type="ORF">L207DRAFT_497714</name>
</gene>
<dbReference type="Pfam" id="PF13840">
    <property type="entry name" value="ACT_7"/>
    <property type="match status" value="1"/>
</dbReference>
<protein>
    <recommendedName>
        <fullName evidence="2">CASTOR ACT domain-containing protein</fullName>
    </recommendedName>
</protein>
<dbReference type="OrthoDB" id="4760831at2759"/>
<dbReference type="InterPro" id="IPR045865">
    <property type="entry name" value="ACT-like_dom_sf"/>
</dbReference>
<dbReference type="GO" id="GO:0046394">
    <property type="term" value="P:carboxylic acid biosynthetic process"/>
    <property type="evidence" value="ECO:0007669"/>
    <property type="project" value="UniProtKB-ARBA"/>
</dbReference>
<dbReference type="Gene3D" id="3.30.2130.10">
    <property type="entry name" value="VC0802-like"/>
    <property type="match status" value="1"/>
</dbReference>
<feature type="compositionally biased region" description="Low complexity" evidence="1">
    <location>
        <begin position="582"/>
        <end position="592"/>
    </location>
</feature>
<dbReference type="GO" id="GO:0006520">
    <property type="term" value="P:amino acid metabolic process"/>
    <property type="evidence" value="ECO:0007669"/>
    <property type="project" value="UniProtKB-ARBA"/>
</dbReference>
<dbReference type="EMBL" id="KZ613954">
    <property type="protein sequence ID" value="PMD34347.1"/>
    <property type="molecule type" value="Genomic_DNA"/>
</dbReference>
<feature type="compositionally biased region" description="Low complexity" evidence="1">
    <location>
        <begin position="530"/>
        <end position="541"/>
    </location>
</feature>
<evidence type="ECO:0000313" key="3">
    <source>
        <dbReference type="EMBL" id="PMD34347.1"/>
    </source>
</evidence>
<sequence>MNATATSAVEPEPSTENTHIGTDDDVFANGIIHLLSKTHDVSLAEEHITSIKHLAADLEEAVKAVWPRRQGIRYTQVHVLLIRWEDDDLGVLSEIQELKHVFKDIYNYNVETYDIPNTRPQRTLNQRIQEFLQYDEENGNETLLIVYYGGHARRVHDSNEPPIWFANRKPTSPAAPCAGIQSLLEESEADVLLLYDCCHSAPTRTNRCLQSRKSVTEAISACGYEAIAPEVDEHSFSRALIQTLAAASQGHLFSVGELHSWILGRLKCWLPSLAQNDDGNFLRHADGRLAYERQPRKTPIYSILCETEPRRSIVLAPLRTSASDASSLDSGYHDINPASLTSAKDEESQLGSRNPFRKLGSSNEENEEHPQILLSIRLEKTELDIQVWRDWLRNLPAEGQDIKIEGIYRSFSTLMLIRMPVAIWDLLPENPAYSFVGFVTSENMFLKISQGSVYQEEYPKKSAIDSGKTILKDSEGSKLQHASTSISGVAWKSKFPKYSRVPKIPLPEETPTGMPRLLIDPDTSSHQRTRSASGSSGGTSRIWNIETSKVHGTIPTIEHKTMLPREQKKDITEPEEPDQHFSDPSSSIGKSSPLRAHRSDVIVQISFLEGQFSLIHIPLQLYRELLQPLLVLILPQEHLHRFNSALEGSSMDNGHSFLNISVTPTECSVVCHTAWAQYLFAPIIARLPETYSMKAKISKEKYFIFAVSGAGMEEGQRVIDVVAPLAIAEISILFIPTCHTDFIIAPIKDLSKVREVLIIHGFDYSPPGTFFNPGAFQTPSPSIVADLQRSSFSALKECNIVPFTEPGLQLVQCTGKKMIYKDDYLQALTAIDTIDSKLYIGLVSALTQKPRFLSVTISCDDAPSLLMDKSLLRLFGDSLIGDTATELVPIFLNLVERQLDSSAILCGVSEKLIDEMRRRQGRALNPDWELKYFSTAQDGVLIVSAEGSEMTLDTLRALCEYGDSSRNPSTPLSKGKKSHLGTTRKGKTPRRTIHF</sequence>
<feature type="region of interest" description="Disordered" evidence="1">
    <location>
        <begin position="1"/>
        <end position="22"/>
    </location>
</feature>
<dbReference type="InterPro" id="IPR027795">
    <property type="entry name" value="CASTOR_ACT_dom"/>
</dbReference>
<feature type="domain" description="CASTOR ACT" evidence="2">
    <location>
        <begin position="699"/>
        <end position="757"/>
    </location>
</feature>
<organism evidence="3 4">
    <name type="scientific">Hyaloscypha variabilis (strain UAMH 11265 / GT02V1 / F)</name>
    <name type="common">Meliniomyces variabilis</name>
    <dbReference type="NCBI Taxonomy" id="1149755"/>
    <lineage>
        <taxon>Eukaryota</taxon>
        <taxon>Fungi</taxon>
        <taxon>Dikarya</taxon>
        <taxon>Ascomycota</taxon>
        <taxon>Pezizomycotina</taxon>
        <taxon>Leotiomycetes</taxon>
        <taxon>Helotiales</taxon>
        <taxon>Hyaloscyphaceae</taxon>
        <taxon>Hyaloscypha</taxon>
        <taxon>Hyaloscypha variabilis</taxon>
    </lineage>
</organism>
<dbReference type="PANTHER" id="PTHR31131">
    <property type="entry name" value="CHROMOSOME 1, WHOLE GENOME SHOTGUN SEQUENCE"/>
    <property type="match status" value="1"/>
</dbReference>
<feature type="compositionally biased region" description="Basic and acidic residues" evidence="1">
    <location>
        <begin position="570"/>
        <end position="581"/>
    </location>
</feature>
<evidence type="ECO:0000256" key="1">
    <source>
        <dbReference type="SAM" id="MobiDB-lite"/>
    </source>
</evidence>
<feature type="region of interest" description="Disordered" evidence="1">
    <location>
        <begin position="570"/>
        <end position="593"/>
    </location>
</feature>
<proteinExistence type="predicted"/>
<feature type="region of interest" description="Disordered" evidence="1">
    <location>
        <begin position="964"/>
        <end position="995"/>
    </location>
</feature>
<feature type="region of interest" description="Disordered" evidence="1">
    <location>
        <begin position="338"/>
        <end position="364"/>
    </location>
</feature>
<keyword evidence="4" id="KW-1185">Reference proteome</keyword>
<dbReference type="Proteomes" id="UP000235786">
    <property type="component" value="Unassembled WGS sequence"/>
</dbReference>
<feature type="region of interest" description="Disordered" evidence="1">
    <location>
        <begin position="502"/>
        <end position="545"/>
    </location>
</feature>